<dbReference type="AlphaFoldDB" id="A0A6I3KLB7"/>
<keyword evidence="1" id="KW-0472">Membrane</keyword>
<sequence>MPRHDDRPDADLAITVVFLIVMIAVLFLLGLAHPYNPARISNVTYHSVPAVPPM</sequence>
<keyword evidence="1" id="KW-1133">Transmembrane helix</keyword>
<comment type="caution">
    <text evidence="2">The sequence shown here is derived from an EMBL/GenBank/DDBJ whole genome shotgun (WGS) entry which is preliminary data.</text>
</comment>
<keyword evidence="1" id="KW-0812">Transmembrane</keyword>
<feature type="transmembrane region" description="Helical" evidence="1">
    <location>
        <begin position="12"/>
        <end position="32"/>
    </location>
</feature>
<gene>
    <name evidence="2" type="ORF">GIW81_09435</name>
</gene>
<keyword evidence="3" id="KW-1185">Reference proteome</keyword>
<dbReference type="RefSeq" id="WP_154738963.1">
    <property type="nucleotide sequence ID" value="NZ_WMBQ01000001.1"/>
</dbReference>
<organism evidence="2 3">
    <name type="scientific">Hyphomicrobium album</name>
    <dbReference type="NCBI Taxonomy" id="2665159"/>
    <lineage>
        <taxon>Bacteria</taxon>
        <taxon>Pseudomonadati</taxon>
        <taxon>Pseudomonadota</taxon>
        <taxon>Alphaproteobacteria</taxon>
        <taxon>Hyphomicrobiales</taxon>
        <taxon>Hyphomicrobiaceae</taxon>
        <taxon>Hyphomicrobium</taxon>
    </lineage>
</organism>
<protein>
    <submittedName>
        <fullName evidence="2">Uncharacterized protein</fullName>
    </submittedName>
</protein>
<proteinExistence type="predicted"/>
<dbReference type="Proteomes" id="UP000440694">
    <property type="component" value="Unassembled WGS sequence"/>
</dbReference>
<evidence type="ECO:0000313" key="2">
    <source>
        <dbReference type="EMBL" id="MTD94552.1"/>
    </source>
</evidence>
<evidence type="ECO:0000313" key="3">
    <source>
        <dbReference type="Proteomes" id="UP000440694"/>
    </source>
</evidence>
<accession>A0A6I3KLB7</accession>
<dbReference type="EMBL" id="WMBQ01000001">
    <property type="protein sequence ID" value="MTD94552.1"/>
    <property type="molecule type" value="Genomic_DNA"/>
</dbReference>
<reference evidence="2 3" key="1">
    <citation type="submission" date="2019-11" db="EMBL/GenBank/DDBJ databases">
        <title>Identification of a novel strain.</title>
        <authorList>
            <person name="Xu Q."/>
            <person name="Wang G."/>
        </authorList>
    </citation>
    <scope>NUCLEOTIDE SEQUENCE [LARGE SCALE GENOMIC DNA]</scope>
    <source>
        <strain evidence="3">xq</strain>
    </source>
</reference>
<name>A0A6I3KLB7_9HYPH</name>
<evidence type="ECO:0000256" key="1">
    <source>
        <dbReference type="SAM" id="Phobius"/>
    </source>
</evidence>